<evidence type="ECO:0000313" key="3">
    <source>
        <dbReference type="EMBL" id="QPZ51108.1"/>
    </source>
</evidence>
<evidence type="ECO:0000256" key="1">
    <source>
        <dbReference type="SAM" id="MobiDB-lite"/>
    </source>
</evidence>
<feature type="transmembrane region" description="Helical" evidence="2">
    <location>
        <begin position="418"/>
        <end position="438"/>
    </location>
</feature>
<keyword evidence="2" id="KW-1133">Transmembrane helix</keyword>
<dbReference type="RefSeq" id="YP_010130206.1">
    <property type="nucleotide sequence ID" value="NC_056336.1"/>
</dbReference>
<dbReference type="GeneID" id="65338533"/>
<feature type="region of interest" description="Disordered" evidence="1">
    <location>
        <begin position="367"/>
        <end position="392"/>
    </location>
</feature>
<evidence type="ECO:0000256" key="2">
    <source>
        <dbReference type="SAM" id="Phobius"/>
    </source>
</evidence>
<feature type="transmembrane region" description="Helical" evidence="2">
    <location>
        <begin position="117"/>
        <end position="138"/>
    </location>
</feature>
<reference evidence="3" key="1">
    <citation type="journal article" date="2020" name="IMA Fungus">
        <title>The 256 kb mitochondrial genome of Clavaria fumosa is the largest among phylum Basidiomycota and is rich in introns and intronic ORFs.</title>
        <authorList>
            <person name="Wang X."/>
            <person name="Wang Y."/>
            <person name="Yao W."/>
            <person name="Shen J."/>
            <person name="Chen M."/>
            <person name="Gao M."/>
            <person name="Ren J."/>
            <person name="Li Q."/>
            <person name="Liu N."/>
        </authorList>
    </citation>
    <scope>NUCLEOTIDE SEQUENCE</scope>
</reference>
<keyword evidence="2" id="KW-0472">Membrane</keyword>
<proteinExistence type="predicted"/>
<accession>A0A7T3PCS4</accession>
<name>A0A7T3PCS4_9AGAR</name>
<dbReference type="EMBL" id="MT114157">
    <property type="protein sequence ID" value="QPZ51108.1"/>
    <property type="molecule type" value="Genomic_DNA"/>
</dbReference>
<sequence>MITKLSNLFIFSPLEQFEVTSLLSFNAPILGHISLTLTNLALYSLLILFLILGLHYMGNNETKLLPSKWFISLESLFSFSYISSLYFNYLLKIFKFLGIIFVLLVISKKYLLLYESLTIFVIMYSVVYLLFVLVYSLFQNFKDFKNIFFLSGFLILIKNTITLGCLFLMLKKIYISNSGLFLLENVYLLFYLFFYLFLILSVLFIIIFIKSNGYLKFNYAKKLFAIFSFYFCNLLLRLNPITLDDVTEDVNNNPNNNSNKTNNSNETKDNSNNNNKVEAHDDAKKIVKDAINAIGKVVESGLGQAAAQIGLSGSIGASMTVGAAISKGQPPLNRLGFALAGGAGGAAIHVTASDANKTINQAISNMSASTNTSASTNSKNTSTNLTEDTPPSPIEDFIHSPNEEFSFKDLSSYNPVELWLWGLLILNIVNLIFILYLLSAVISRWILSLDYQFNWIDKILPLNKSLIVKSFLKRTIKLLSRIREFNIIMIILVLIFFSLFIIYYSFLFIVYLEEICKLYLELKSKNK</sequence>
<feature type="compositionally biased region" description="Low complexity" evidence="1">
    <location>
        <begin position="249"/>
        <end position="276"/>
    </location>
</feature>
<feature type="compositionally biased region" description="Low complexity" evidence="1">
    <location>
        <begin position="367"/>
        <end position="384"/>
    </location>
</feature>
<protein>
    <submittedName>
        <fullName evidence="3">ATPase subunit 6</fullName>
    </submittedName>
</protein>
<feature type="transmembrane region" description="Helical" evidence="2">
    <location>
        <begin position="223"/>
        <end position="243"/>
    </location>
</feature>
<feature type="transmembrane region" description="Helical" evidence="2">
    <location>
        <begin position="190"/>
        <end position="211"/>
    </location>
</feature>
<feature type="transmembrane region" description="Helical" evidence="2">
    <location>
        <begin position="94"/>
        <end position="111"/>
    </location>
</feature>
<feature type="transmembrane region" description="Helical" evidence="2">
    <location>
        <begin position="487"/>
        <end position="512"/>
    </location>
</feature>
<gene>
    <name evidence="3" type="primary">orf527</name>
</gene>
<geneLocation type="mitochondrion" evidence="3"/>
<dbReference type="AlphaFoldDB" id="A0A7T3PCS4"/>
<feature type="transmembrane region" description="Helical" evidence="2">
    <location>
        <begin position="40"/>
        <end position="57"/>
    </location>
</feature>
<keyword evidence="2" id="KW-0812">Transmembrane</keyword>
<keyword evidence="3" id="KW-0496">Mitochondrion</keyword>
<feature type="transmembrane region" description="Helical" evidence="2">
    <location>
        <begin position="147"/>
        <end position="170"/>
    </location>
</feature>
<feature type="region of interest" description="Disordered" evidence="1">
    <location>
        <begin position="249"/>
        <end position="277"/>
    </location>
</feature>
<organism evidence="3">
    <name type="scientific">Clavaria fumosa</name>
    <dbReference type="NCBI Taxonomy" id="264083"/>
    <lineage>
        <taxon>Eukaryota</taxon>
        <taxon>Fungi</taxon>
        <taxon>Dikarya</taxon>
        <taxon>Basidiomycota</taxon>
        <taxon>Agaricomycotina</taxon>
        <taxon>Agaricomycetes</taxon>
        <taxon>Agaricomycetidae</taxon>
        <taxon>Agaricales</taxon>
        <taxon>Clavariineae</taxon>
        <taxon>Clavariaceae</taxon>
        <taxon>Clavaria</taxon>
    </lineage>
</organism>